<reference evidence="2 3" key="1">
    <citation type="submission" date="2019-06" db="EMBL/GenBank/DDBJ databases">
        <title>Sequencing the genomes of 1000 actinobacteria strains.</title>
        <authorList>
            <person name="Klenk H.-P."/>
        </authorList>
    </citation>
    <scope>NUCLEOTIDE SEQUENCE [LARGE SCALE GENOMIC DNA]</scope>
    <source>
        <strain evidence="2 3">DSM 18031</strain>
    </source>
</reference>
<dbReference type="InterPro" id="IPR036689">
    <property type="entry name" value="ESAT-6-like_sf"/>
</dbReference>
<name>A0A543I6Q9_9MICO</name>
<gene>
    <name evidence="2" type="ORF">FB466_1129</name>
</gene>
<dbReference type="AlphaFoldDB" id="A0A543I6Q9"/>
<proteinExistence type="predicted"/>
<dbReference type="SUPFAM" id="SSF140453">
    <property type="entry name" value="EsxAB dimer-like"/>
    <property type="match status" value="1"/>
</dbReference>
<dbReference type="Proteomes" id="UP000318331">
    <property type="component" value="Unassembled WGS sequence"/>
</dbReference>
<feature type="coiled-coil region" evidence="1">
    <location>
        <begin position="63"/>
        <end position="97"/>
    </location>
</feature>
<organism evidence="2 3">
    <name type="scientific">Klugiella xanthotipulae</name>
    <dbReference type="NCBI Taxonomy" id="244735"/>
    <lineage>
        <taxon>Bacteria</taxon>
        <taxon>Bacillati</taxon>
        <taxon>Actinomycetota</taxon>
        <taxon>Actinomycetes</taxon>
        <taxon>Micrococcales</taxon>
        <taxon>Microbacteriaceae</taxon>
        <taxon>Klugiella</taxon>
    </lineage>
</organism>
<keyword evidence="1" id="KW-0175">Coiled coil</keyword>
<accession>A0A543I6Q9</accession>
<dbReference type="Gene3D" id="1.10.287.1060">
    <property type="entry name" value="ESAT-6-like"/>
    <property type="match status" value="1"/>
</dbReference>
<evidence type="ECO:0008006" key="4">
    <source>
        <dbReference type="Google" id="ProtNLM"/>
    </source>
</evidence>
<sequence>MNLVISAQEGALAVAQQILTEAYDDISTQLKNLDLACDAIPGYWSTDASVELATLLNEWMDLVRRKHADLDTLNTALRRAEEDLAQLEEEHVEVSKGLCALMCGSTCSCP</sequence>
<keyword evidence="3" id="KW-1185">Reference proteome</keyword>
<dbReference type="RefSeq" id="WP_141916477.1">
    <property type="nucleotide sequence ID" value="NZ_BAAAYS010000017.1"/>
</dbReference>
<evidence type="ECO:0000313" key="3">
    <source>
        <dbReference type="Proteomes" id="UP000318331"/>
    </source>
</evidence>
<evidence type="ECO:0000256" key="1">
    <source>
        <dbReference type="SAM" id="Coils"/>
    </source>
</evidence>
<evidence type="ECO:0000313" key="2">
    <source>
        <dbReference type="EMBL" id="TQM66292.1"/>
    </source>
</evidence>
<dbReference type="EMBL" id="VFPN01000001">
    <property type="protein sequence ID" value="TQM66292.1"/>
    <property type="molecule type" value="Genomic_DNA"/>
</dbReference>
<protein>
    <recommendedName>
        <fullName evidence="4">WXG100 family type VII secretion target</fullName>
    </recommendedName>
</protein>
<comment type="caution">
    <text evidence="2">The sequence shown here is derived from an EMBL/GenBank/DDBJ whole genome shotgun (WGS) entry which is preliminary data.</text>
</comment>